<evidence type="ECO:0000313" key="2">
    <source>
        <dbReference type="Proteomes" id="UP000249682"/>
    </source>
</evidence>
<reference evidence="1 2" key="1">
    <citation type="submission" date="2018-05" db="EMBL/GenBank/DDBJ databases">
        <title>Evolution of small genomes with special reference to Mycobacterium leprae.</title>
        <authorList>
            <person name="Mohanty P.S."/>
            <person name="Bansal A.K."/>
            <person name="Gupta U.D."/>
            <person name="Naaz F."/>
            <person name="Dwivedi V.D."/>
            <person name="Singh H."/>
            <person name="Gupta G."/>
            <person name="Sharma S."/>
            <person name="Arora M."/>
        </authorList>
    </citation>
    <scope>NUCLEOTIDE SEQUENCE [LARGE SCALE GENOMIC DNA]</scope>
    <source>
        <strain evidence="1 2">MRHRU-235-G</strain>
    </source>
</reference>
<organism evidence="1 2">
    <name type="scientific">Mycobacterium leprae</name>
    <dbReference type="NCBI Taxonomy" id="1769"/>
    <lineage>
        <taxon>Bacteria</taxon>
        <taxon>Bacillati</taxon>
        <taxon>Actinomycetota</taxon>
        <taxon>Actinomycetes</taxon>
        <taxon>Mycobacteriales</taxon>
        <taxon>Mycobacteriaceae</taxon>
        <taxon>Mycobacterium</taxon>
    </lineage>
</organism>
<sequence>MELAAGIGHLHLEDTMVQACCRPVLLDSGFKLFGGVPDVDCLWVVLALLSLWTVRCEIKSV</sequence>
<accession>A0AAD0KSU9</accession>
<gene>
    <name evidence="1" type="ORF">DIJ64_02040</name>
</gene>
<dbReference type="Proteomes" id="UP000249682">
    <property type="component" value="Chromosome"/>
</dbReference>
<dbReference type="AlphaFoldDB" id="A0AAD0KSU9"/>
<protein>
    <submittedName>
        <fullName evidence="1">Uncharacterized protein</fullName>
    </submittedName>
</protein>
<proteinExistence type="predicted"/>
<name>A0AAD0KSU9_MYCLR</name>
<evidence type="ECO:0000313" key="1">
    <source>
        <dbReference type="EMBL" id="AWV47313.1"/>
    </source>
</evidence>
<dbReference type="EMBL" id="CP029543">
    <property type="protein sequence ID" value="AWV47313.1"/>
    <property type="molecule type" value="Genomic_DNA"/>
</dbReference>